<dbReference type="FunFam" id="1.20.1720.10:FF:000012">
    <property type="entry name" value="MFS toxin efflux pump (AflT)"/>
    <property type="match status" value="1"/>
</dbReference>
<feature type="transmembrane region" description="Helical" evidence="7">
    <location>
        <begin position="528"/>
        <end position="547"/>
    </location>
</feature>
<dbReference type="Gene3D" id="1.20.1720.10">
    <property type="entry name" value="Multidrug resistance protein D"/>
    <property type="match status" value="1"/>
</dbReference>
<dbReference type="EMBL" id="KB707421">
    <property type="protein sequence ID" value="EMR62502.1"/>
    <property type="molecule type" value="Genomic_DNA"/>
</dbReference>
<dbReference type="FunFam" id="1.20.1250.20:FF:000196">
    <property type="entry name" value="MFS toxin efflux pump (AflT)"/>
    <property type="match status" value="1"/>
</dbReference>
<keyword evidence="3 7" id="KW-0812">Transmembrane</keyword>
<keyword evidence="5 7" id="KW-0472">Membrane</keyword>
<dbReference type="SUPFAM" id="SSF103473">
    <property type="entry name" value="MFS general substrate transporter"/>
    <property type="match status" value="1"/>
</dbReference>
<evidence type="ECO:0000259" key="8">
    <source>
        <dbReference type="PROSITE" id="PS50850"/>
    </source>
</evidence>
<evidence type="ECO:0000313" key="9">
    <source>
        <dbReference type="EMBL" id="EMR62502.1"/>
    </source>
</evidence>
<feature type="transmembrane region" description="Helical" evidence="7">
    <location>
        <begin position="129"/>
        <end position="148"/>
    </location>
</feature>
<feature type="region of interest" description="Disordered" evidence="6">
    <location>
        <begin position="1"/>
        <end position="54"/>
    </location>
</feature>
<dbReference type="Pfam" id="PF07690">
    <property type="entry name" value="MFS_1"/>
    <property type="match status" value="1"/>
</dbReference>
<dbReference type="KEGG" id="ela:UCREL1_10567"/>
<dbReference type="eggNOG" id="KOG0254">
    <property type="taxonomic scope" value="Eukaryota"/>
</dbReference>
<keyword evidence="4 7" id="KW-1133">Transmembrane helix</keyword>
<keyword evidence="2" id="KW-0813">Transport</keyword>
<dbReference type="PANTHER" id="PTHR23501">
    <property type="entry name" value="MAJOR FACILITATOR SUPERFAMILY"/>
    <property type="match status" value="1"/>
</dbReference>
<evidence type="ECO:0000256" key="5">
    <source>
        <dbReference type="ARBA" id="ARBA00023136"/>
    </source>
</evidence>
<feature type="transmembrane region" description="Helical" evidence="7">
    <location>
        <begin position="154"/>
        <end position="178"/>
    </location>
</feature>
<feature type="transmembrane region" description="Helical" evidence="7">
    <location>
        <begin position="418"/>
        <end position="436"/>
    </location>
</feature>
<dbReference type="Proteomes" id="UP000012174">
    <property type="component" value="Unassembled WGS sequence"/>
</dbReference>
<feature type="compositionally biased region" description="Basic and acidic residues" evidence="6">
    <location>
        <begin position="25"/>
        <end position="37"/>
    </location>
</feature>
<evidence type="ECO:0000256" key="2">
    <source>
        <dbReference type="ARBA" id="ARBA00022448"/>
    </source>
</evidence>
<feature type="transmembrane region" description="Helical" evidence="7">
    <location>
        <begin position="190"/>
        <end position="213"/>
    </location>
</feature>
<name>M7SEA4_EUTLA</name>
<dbReference type="PROSITE" id="PS50850">
    <property type="entry name" value="MFS"/>
    <property type="match status" value="1"/>
</dbReference>
<evidence type="ECO:0000256" key="7">
    <source>
        <dbReference type="SAM" id="Phobius"/>
    </source>
</evidence>
<organism evidence="9 10">
    <name type="scientific">Eutypa lata (strain UCR-EL1)</name>
    <name type="common">Grapevine dieback disease fungus</name>
    <name type="synonym">Eutypa armeniacae</name>
    <dbReference type="NCBI Taxonomy" id="1287681"/>
    <lineage>
        <taxon>Eukaryota</taxon>
        <taxon>Fungi</taxon>
        <taxon>Dikarya</taxon>
        <taxon>Ascomycota</taxon>
        <taxon>Pezizomycotina</taxon>
        <taxon>Sordariomycetes</taxon>
        <taxon>Xylariomycetidae</taxon>
        <taxon>Xylariales</taxon>
        <taxon>Diatrypaceae</taxon>
        <taxon>Eutypa</taxon>
    </lineage>
</organism>
<dbReference type="Gene3D" id="1.20.1250.20">
    <property type="entry name" value="MFS general substrate transporter like domains"/>
    <property type="match status" value="1"/>
</dbReference>
<feature type="transmembrane region" description="Helical" evidence="7">
    <location>
        <begin position="59"/>
        <end position="79"/>
    </location>
</feature>
<accession>M7SEA4</accession>
<dbReference type="PANTHER" id="PTHR23501:SF177">
    <property type="entry name" value="MAJOR FACILITATOR SUPERFAMILY (MFS) PROFILE DOMAIN-CONTAINING PROTEIN-RELATED"/>
    <property type="match status" value="1"/>
</dbReference>
<dbReference type="InterPro" id="IPR011701">
    <property type="entry name" value="MFS"/>
</dbReference>
<evidence type="ECO:0000256" key="4">
    <source>
        <dbReference type="ARBA" id="ARBA00022989"/>
    </source>
</evidence>
<evidence type="ECO:0000256" key="1">
    <source>
        <dbReference type="ARBA" id="ARBA00004141"/>
    </source>
</evidence>
<evidence type="ECO:0000313" key="10">
    <source>
        <dbReference type="Proteomes" id="UP000012174"/>
    </source>
</evidence>
<dbReference type="CDD" id="cd17502">
    <property type="entry name" value="MFS_Azr1_MDR_like"/>
    <property type="match status" value="1"/>
</dbReference>
<gene>
    <name evidence="9" type="ORF">UCREL1_10567</name>
</gene>
<feature type="transmembrane region" description="Helical" evidence="7">
    <location>
        <begin position="99"/>
        <end position="117"/>
    </location>
</feature>
<proteinExistence type="predicted"/>
<feature type="transmembrane region" description="Helical" evidence="7">
    <location>
        <begin position="327"/>
        <end position="348"/>
    </location>
</feature>
<feature type="transmembrane region" description="Helical" evidence="7">
    <location>
        <begin position="392"/>
        <end position="412"/>
    </location>
</feature>
<keyword evidence="10" id="KW-1185">Reference proteome</keyword>
<feature type="transmembrane region" description="Helical" evidence="7">
    <location>
        <begin position="260"/>
        <end position="279"/>
    </location>
</feature>
<feature type="transmembrane region" description="Helical" evidence="7">
    <location>
        <begin position="457"/>
        <end position="478"/>
    </location>
</feature>
<dbReference type="OrthoDB" id="10021397at2759"/>
<reference evidence="10" key="1">
    <citation type="journal article" date="2013" name="Genome Announc.">
        <title>Draft genome sequence of the grapevine dieback fungus Eutypa lata UCR-EL1.</title>
        <authorList>
            <person name="Blanco-Ulate B."/>
            <person name="Rolshausen P.E."/>
            <person name="Cantu D."/>
        </authorList>
    </citation>
    <scope>NUCLEOTIDE SEQUENCE [LARGE SCALE GENOMIC DNA]</scope>
    <source>
        <strain evidence="10">UCR-EL1</strain>
    </source>
</reference>
<dbReference type="GO" id="GO:0005886">
    <property type="term" value="C:plasma membrane"/>
    <property type="evidence" value="ECO:0007669"/>
    <property type="project" value="TreeGrafter"/>
</dbReference>
<feature type="transmembrane region" description="Helical" evidence="7">
    <location>
        <begin position="285"/>
        <end position="307"/>
    </location>
</feature>
<dbReference type="InterPro" id="IPR036259">
    <property type="entry name" value="MFS_trans_sf"/>
</dbReference>
<evidence type="ECO:0000256" key="3">
    <source>
        <dbReference type="ARBA" id="ARBA00022692"/>
    </source>
</evidence>
<comment type="subcellular location">
    <subcellularLocation>
        <location evidence="1">Membrane</location>
        <topology evidence="1">Multi-pass membrane protein</topology>
    </subcellularLocation>
</comment>
<feature type="domain" description="Major facilitator superfamily (MFS) profile" evidence="8">
    <location>
        <begin position="64"/>
        <end position="552"/>
    </location>
</feature>
<feature type="transmembrane region" description="Helical" evidence="7">
    <location>
        <begin position="368"/>
        <end position="385"/>
    </location>
</feature>
<protein>
    <submittedName>
        <fullName evidence="9">Putative efflux pump antibiotic resistance protein</fullName>
    </submittedName>
</protein>
<dbReference type="HOGENOM" id="CLU_000960_22_1_1"/>
<sequence>MTAPKEAATAEGTPIVFDSSTSNSVKEHARDEKEDGSSNRLPSSDGSDEKPTEEYPSGLRLFLIVGAVIMTVFLISLDQTIVGTAIPKITDEFHSLEEVSWYGAAYFMCFGGFQSSWGKAYKYFSLKATFITTVFLFEIGSLICGVAPNSIALIVGRAISGVGGAGISTGGTTIIAFCAEPKKRPTLMGLLGATYGIAAVAGPLLGGAFSHGVTWRWCFYINLPIGGLAVGVIWIFFHLPSAAKTIEADWKEKILQMDPVGVVLAMGSIICFILALQYGGVTHPWNSGVVIGLLVAFVVLLIIMGVWEYFQGEYAMLVPRLFKRRSLWPGAIFQFFFAGFYFLLLYYLPIYFQSIAGADPIQSGIDNLPMVITVSIFVLAGGITVSKTGHAMPFMALGAALATVATGLLFTLDVDTPSAKWIGYQIIAGAAIAFPFQNSLNIAQANADPQEISTVTSILYFFQVLGGAFSISAAQSAFVNRMLSSLATTAPGVDPMAVVATGATELRSVFPAEALPGIVLAYMEGIKAAFAVAVGMAGIAFLLSFICPWKKLHGGPAGEAMALG</sequence>
<evidence type="ECO:0000256" key="6">
    <source>
        <dbReference type="SAM" id="MobiDB-lite"/>
    </source>
</evidence>
<dbReference type="InterPro" id="IPR020846">
    <property type="entry name" value="MFS_dom"/>
</dbReference>
<dbReference type="OMA" id="GSAYFMC"/>
<dbReference type="GO" id="GO:0022857">
    <property type="term" value="F:transmembrane transporter activity"/>
    <property type="evidence" value="ECO:0007669"/>
    <property type="project" value="InterPro"/>
</dbReference>
<dbReference type="AlphaFoldDB" id="M7SEA4"/>
<feature type="transmembrane region" description="Helical" evidence="7">
    <location>
        <begin position="219"/>
        <end position="239"/>
    </location>
</feature>